<sequence length="61" mass="6712">MSEQAKNSDIRLRRTGGAGLNTQWKWEIVDAEGKVLKSGTALGEEHKAFATAKKAKERLAK</sequence>
<dbReference type="EMBL" id="CP041690">
    <property type="protein sequence ID" value="QEE19519.1"/>
    <property type="molecule type" value="Genomic_DNA"/>
</dbReference>
<dbReference type="Proteomes" id="UP000321062">
    <property type="component" value="Chromosome"/>
</dbReference>
<accession>A0A5B9DLI3</accession>
<reference evidence="1 2" key="1">
    <citation type="journal article" date="2015" name="Int. J. Syst. Evol. Microbiol.">
        <title>Youhaiella tibetensis gen. nov., sp. nov., isolated from subsurface sediment.</title>
        <authorList>
            <person name="Wang Y.X."/>
            <person name="Huang F.Q."/>
            <person name="Nogi Y."/>
            <person name="Pang S.J."/>
            <person name="Wang P.K."/>
            <person name="Lv J."/>
        </authorList>
    </citation>
    <scope>NUCLEOTIDE SEQUENCE [LARGE SCALE GENOMIC DNA]</scope>
    <source>
        <strain evidence="2">fig4</strain>
    </source>
</reference>
<evidence type="ECO:0000313" key="1">
    <source>
        <dbReference type="EMBL" id="QEE19519.1"/>
    </source>
</evidence>
<gene>
    <name evidence="1" type="ORF">FNA67_04730</name>
</gene>
<dbReference type="KEGG" id="yti:FNA67_04730"/>
<keyword evidence="2" id="KW-1185">Reference proteome</keyword>
<evidence type="ECO:0000313" key="2">
    <source>
        <dbReference type="Proteomes" id="UP000321062"/>
    </source>
</evidence>
<protein>
    <submittedName>
        <fullName evidence="1">Uncharacterized protein</fullName>
    </submittedName>
</protein>
<dbReference type="OrthoDB" id="7950669at2"/>
<proteinExistence type="predicted"/>
<organism evidence="1 2">
    <name type="scientific">Paradevosia tibetensis</name>
    <dbReference type="NCBI Taxonomy" id="1447062"/>
    <lineage>
        <taxon>Bacteria</taxon>
        <taxon>Pseudomonadati</taxon>
        <taxon>Pseudomonadota</taxon>
        <taxon>Alphaproteobacteria</taxon>
        <taxon>Hyphomicrobiales</taxon>
        <taxon>Devosiaceae</taxon>
        <taxon>Paradevosia</taxon>
    </lineage>
</organism>
<name>A0A5B9DLI3_9HYPH</name>
<dbReference type="AlphaFoldDB" id="A0A5B9DLI3"/>
<dbReference type="RefSeq" id="WP_049704139.1">
    <property type="nucleotide sequence ID" value="NZ_BMFM01000001.1"/>
</dbReference>